<dbReference type="EMBL" id="GL876975">
    <property type="protein sequence ID" value="KLU90720.1"/>
    <property type="molecule type" value="Genomic_DNA"/>
</dbReference>
<dbReference type="AlphaFoldDB" id="A0A0C4ECY3"/>
<feature type="region of interest" description="Disordered" evidence="1">
    <location>
        <begin position="328"/>
        <end position="410"/>
    </location>
</feature>
<reference evidence="4" key="1">
    <citation type="submission" date="2010-05" db="EMBL/GenBank/DDBJ databases">
        <title>The genome sequence of Magnaporthe poae strain ATCC 64411.</title>
        <authorList>
            <person name="Ma L.-J."/>
            <person name="Dead R."/>
            <person name="Young S."/>
            <person name="Zeng Q."/>
            <person name="Koehrsen M."/>
            <person name="Alvarado L."/>
            <person name="Berlin A."/>
            <person name="Chapman S.B."/>
            <person name="Chen Z."/>
            <person name="Freedman E."/>
            <person name="Gellesch M."/>
            <person name="Goldberg J."/>
            <person name="Griggs A."/>
            <person name="Gujja S."/>
            <person name="Heilman E.R."/>
            <person name="Heiman D."/>
            <person name="Hepburn T."/>
            <person name="Howarth C."/>
            <person name="Jen D."/>
            <person name="Larson L."/>
            <person name="Mehta T."/>
            <person name="Neiman D."/>
            <person name="Pearson M."/>
            <person name="Roberts A."/>
            <person name="Saif S."/>
            <person name="Shea T."/>
            <person name="Shenoy N."/>
            <person name="Sisk P."/>
            <person name="Stolte C."/>
            <person name="Sykes S."/>
            <person name="Walk T."/>
            <person name="White J."/>
            <person name="Yandava C."/>
            <person name="Haas B."/>
            <person name="Nusbaum C."/>
            <person name="Birren B."/>
        </authorList>
    </citation>
    <scope>NUCLEOTIDE SEQUENCE [LARGE SCALE GENOMIC DNA]</scope>
    <source>
        <strain evidence="4">ATCC 64411 / 73-15</strain>
    </source>
</reference>
<evidence type="ECO:0000313" key="3">
    <source>
        <dbReference type="EnsemblFungi" id="MAPG_10572T0"/>
    </source>
</evidence>
<dbReference type="VEuPathDB" id="FungiDB:MAPG_10572"/>
<reference evidence="2" key="2">
    <citation type="submission" date="2010-05" db="EMBL/GenBank/DDBJ databases">
        <title>The Genome Sequence of Magnaporthe poae strain ATCC 64411.</title>
        <authorList>
            <consortium name="The Broad Institute Genome Sequencing Platform"/>
            <consortium name="Broad Institute Genome Sequencing Center for Infectious Disease"/>
            <person name="Ma L.-J."/>
            <person name="Dead R."/>
            <person name="Young S."/>
            <person name="Zeng Q."/>
            <person name="Koehrsen M."/>
            <person name="Alvarado L."/>
            <person name="Berlin A."/>
            <person name="Chapman S.B."/>
            <person name="Chen Z."/>
            <person name="Freedman E."/>
            <person name="Gellesch M."/>
            <person name="Goldberg J."/>
            <person name="Griggs A."/>
            <person name="Gujja S."/>
            <person name="Heilman E.R."/>
            <person name="Heiman D."/>
            <person name="Hepburn T."/>
            <person name="Howarth C."/>
            <person name="Jen D."/>
            <person name="Larson L."/>
            <person name="Mehta T."/>
            <person name="Neiman D."/>
            <person name="Pearson M."/>
            <person name="Roberts A."/>
            <person name="Saif S."/>
            <person name="Shea T."/>
            <person name="Shenoy N."/>
            <person name="Sisk P."/>
            <person name="Stolte C."/>
            <person name="Sykes S."/>
            <person name="Walk T."/>
            <person name="White J."/>
            <person name="Yandava C."/>
            <person name="Haas B."/>
            <person name="Nusbaum C."/>
            <person name="Birren B."/>
        </authorList>
    </citation>
    <scope>NUCLEOTIDE SEQUENCE</scope>
    <source>
        <strain evidence="2">ATCC 64411</strain>
    </source>
</reference>
<evidence type="ECO:0000313" key="4">
    <source>
        <dbReference type="Proteomes" id="UP000011715"/>
    </source>
</evidence>
<evidence type="ECO:0000313" key="2">
    <source>
        <dbReference type="EMBL" id="KLU90720.1"/>
    </source>
</evidence>
<accession>A0A0C4ECY3</accession>
<dbReference type="Proteomes" id="UP000011715">
    <property type="component" value="Unassembled WGS sequence"/>
</dbReference>
<reference evidence="2" key="3">
    <citation type="submission" date="2011-03" db="EMBL/GenBank/DDBJ databases">
        <title>Annotation of Magnaporthe poae ATCC 64411.</title>
        <authorList>
            <person name="Ma L.-J."/>
            <person name="Dead R."/>
            <person name="Young S.K."/>
            <person name="Zeng Q."/>
            <person name="Gargeya S."/>
            <person name="Fitzgerald M."/>
            <person name="Haas B."/>
            <person name="Abouelleil A."/>
            <person name="Alvarado L."/>
            <person name="Arachchi H.M."/>
            <person name="Berlin A."/>
            <person name="Brown A."/>
            <person name="Chapman S.B."/>
            <person name="Chen Z."/>
            <person name="Dunbar C."/>
            <person name="Freedman E."/>
            <person name="Gearin G."/>
            <person name="Gellesch M."/>
            <person name="Goldberg J."/>
            <person name="Griggs A."/>
            <person name="Gujja S."/>
            <person name="Heiman D."/>
            <person name="Howarth C."/>
            <person name="Larson L."/>
            <person name="Lui A."/>
            <person name="MacDonald P.J.P."/>
            <person name="Mehta T."/>
            <person name="Montmayeur A."/>
            <person name="Murphy C."/>
            <person name="Neiman D."/>
            <person name="Pearson M."/>
            <person name="Priest M."/>
            <person name="Roberts A."/>
            <person name="Saif S."/>
            <person name="Shea T."/>
            <person name="Shenoy N."/>
            <person name="Sisk P."/>
            <person name="Stolte C."/>
            <person name="Sykes S."/>
            <person name="Yandava C."/>
            <person name="Wortman J."/>
            <person name="Nusbaum C."/>
            <person name="Birren B."/>
        </authorList>
    </citation>
    <scope>NUCLEOTIDE SEQUENCE</scope>
    <source>
        <strain evidence="2">ATCC 64411</strain>
    </source>
</reference>
<keyword evidence="4" id="KW-1185">Reference proteome</keyword>
<reference evidence="3" key="5">
    <citation type="submission" date="2015-06" db="UniProtKB">
        <authorList>
            <consortium name="EnsemblFungi"/>
        </authorList>
    </citation>
    <scope>IDENTIFICATION</scope>
    <source>
        <strain evidence="3">ATCC 64411</strain>
    </source>
</reference>
<organism evidence="3 4">
    <name type="scientific">Magnaporthiopsis poae (strain ATCC 64411 / 73-15)</name>
    <name type="common">Kentucky bluegrass fungus</name>
    <name type="synonym">Magnaporthe poae</name>
    <dbReference type="NCBI Taxonomy" id="644358"/>
    <lineage>
        <taxon>Eukaryota</taxon>
        <taxon>Fungi</taxon>
        <taxon>Dikarya</taxon>
        <taxon>Ascomycota</taxon>
        <taxon>Pezizomycotina</taxon>
        <taxon>Sordariomycetes</taxon>
        <taxon>Sordariomycetidae</taxon>
        <taxon>Magnaporthales</taxon>
        <taxon>Magnaporthaceae</taxon>
        <taxon>Magnaporthiopsis</taxon>
    </lineage>
</organism>
<sequence>MAPIFSRPGDVVGRLTCVNTYTCIFCLRTMFQKMRVLIVAAAPPSFEHMFDSIQPSCLPNGQGRRTAQSDLCDQCNSRNKICGGPSPFLRGDFDDLVRLWALGESFFRRASIHHVEMGQYCVGNADVDDDDVAEIDPARHPLFDLPLVLAVYQAMYKLLNGFIRANTQSSKQRGTVGAKKNRDQERIDRELVAARQEAQELANSLVSPDDRVALRQEWMSLRLPRLHDTDDGSRIWALARRQSVDVVMTRWLIWQRDNARRIGAFSRAWARRVDIPRGRRHAAIEEFGSHILEYYVEEARSLFESIPLVLRWELQDEGVVWDLRVDADSDSDDSMSDSQLTDSSESSFAGLSDDGGAANNDDSDDDDGDDAGNDDDNDDLDAGDGEVDDLLLPGDVDAEGNIVRPGWEVN</sequence>
<gene>
    <name evidence="2" type="ORF">MAPG_10572</name>
</gene>
<proteinExistence type="predicted"/>
<feature type="compositionally biased region" description="Acidic residues" evidence="1">
    <location>
        <begin position="361"/>
        <end position="389"/>
    </location>
</feature>
<dbReference type="EnsemblFungi" id="MAPG_10572T0">
    <property type="protein sequence ID" value="MAPG_10572T0"/>
    <property type="gene ID" value="MAPG_10572"/>
</dbReference>
<feature type="compositionally biased region" description="Low complexity" evidence="1">
    <location>
        <begin position="336"/>
        <end position="360"/>
    </location>
</feature>
<protein>
    <submittedName>
        <fullName evidence="2 3">Uncharacterized protein</fullName>
    </submittedName>
</protein>
<reference evidence="3" key="4">
    <citation type="journal article" date="2015" name="G3 (Bethesda)">
        <title>Genome sequences of three phytopathogenic species of the Magnaporthaceae family of fungi.</title>
        <authorList>
            <person name="Okagaki L.H."/>
            <person name="Nunes C.C."/>
            <person name="Sailsbery J."/>
            <person name="Clay B."/>
            <person name="Brown D."/>
            <person name="John T."/>
            <person name="Oh Y."/>
            <person name="Young N."/>
            <person name="Fitzgerald M."/>
            <person name="Haas B.J."/>
            <person name="Zeng Q."/>
            <person name="Young S."/>
            <person name="Adiconis X."/>
            <person name="Fan L."/>
            <person name="Levin J.Z."/>
            <person name="Mitchell T.K."/>
            <person name="Okubara P.A."/>
            <person name="Farman M.L."/>
            <person name="Kohn L.M."/>
            <person name="Birren B."/>
            <person name="Ma L.-J."/>
            <person name="Dean R.A."/>
        </authorList>
    </citation>
    <scope>NUCLEOTIDE SEQUENCE</scope>
    <source>
        <strain evidence="3">ATCC 64411 / 73-15</strain>
    </source>
</reference>
<dbReference type="EMBL" id="ADBL01002362">
    <property type="status" value="NOT_ANNOTATED_CDS"/>
    <property type="molecule type" value="Genomic_DNA"/>
</dbReference>
<evidence type="ECO:0000256" key="1">
    <source>
        <dbReference type="SAM" id="MobiDB-lite"/>
    </source>
</evidence>
<name>A0A0C4ECY3_MAGP6</name>